<accession>A0AAV7QL07</accession>
<gene>
    <name evidence="2" type="ORF">NDU88_005455</name>
</gene>
<keyword evidence="3" id="KW-1185">Reference proteome</keyword>
<name>A0AAV7QL07_PLEWA</name>
<dbReference type="Proteomes" id="UP001066276">
    <property type="component" value="Chromosome 6"/>
</dbReference>
<organism evidence="2 3">
    <name type="scientific">Pleurodeles waltl</name>
    <name type="common">Iberian ribbed newt</name>
    <dbReference type="NCBI Taxonomy" id="8319"/>
    <lineage>
        <taxon>Eukaryota</taxon>
        <taxon>Metazoa</taxon>
        <taxon>Chordata</taxon>
        <taxon>Craniata</taxon>
        <taxon>Vertebrata</taxon>
        <taxon>Euteleostomi</taxon>
        <taxon>Amphibia</taxon>
        <taxon>Batrachia</taxon>
        <taxon>Caudata</taxon>
        <taxon>Salamandroidea</taxon>
        <taxon>Salamandridae</taxon>
        <taxon>Pleurodelinae</taxon>
        <taxon>Pleurodeles</taxon>
    </lineage>
</organism>
<feature type="region of interest" description="Disordered" evidence="1">
    <location>
        <begin position="1"/>
        <end position="39"/>
    </location>
</feature>
<evidence type="ECO:0000256" key="1">
    <source>
        <dbReference type="SAM" id="MobiDB-lite"/>
    </source>
</evidence>
<dbReference type="AlphaFoldDB" id="A0AAV7QL07"/>
<protein>
    <submittedName>
        <fullName evidence="2">Uncharacterized protein</fullName>
    </submittedName>
</protein>
<evidence type="ECO:0000313" key="2">
    <source>
        <dbReference type="EMBL" id="KAJ1139078.1"/>
    </source>
</evidence>
<feature type="compositionally biased region" description="Basic and acidic residues" evidence="1">
    <location>
        <begin position="20"/>
        <end position="39"/>
    </location>
</feature>
<sequence>MILPQKAGTKERAGGGVQSEARRREEKPCKCAGRRDSEAAETLRPRTRIDLRGCCEWPCWSFAYNKSSILITPKNSGTISRRRQFRSDAGWRYQVLLLSLECRVLEQDVQKSVRRTVAAQ</sequence>
<evidence type="ECO:0000313" key="3">
    <source>
        <dbReference type="Proteomes" id="UP001066276"/>
    </source>
</evidence>
<dbReference type="EMBL" id="JANPWB010000010">
    <property type="protein sequence ID" value="KAJ1139078.1"/>
    <property type="molecule type" value="Genomic_DNA"/>
</dbReference>
<comment type="caution">
    <text evidence="2">The sequence shown here is derived from an EMBL/GenBank/DDBJ whole genome shotgun (WGS) entry which is preliminary data.</text>
</comment>
<reference evidence="2" key="1">
    <citation type="journal article" date="2022" name="bioRxiv">
        <title>Sequencing and chromosome-scale assembly of the giantPleurodeles waltlgenome.</title>
        <authorList>
            <person name="Brown T."/>
            <person name="Elewa A."/>
            <person name="Iarovenko S."/>
            <person name="Subramanian E."/>
            <person name="Araus A.J."/>
            <person name="Petzold A."/>
            <person name="Susuki M."/>
            <person name="Suzuki K.-i.T."/>
            <person name="Hayashi T."/>
            <person name="Toyoda A."/>
            <person name="Oliveira C."/>
            <person name="Osipova E."/>
            <person name="Leigh N.D."/>
            <person name="Simon A."/>
            <person name="Yun M.H."/>
        </authorList>
    </citation>
    <scope>NUCLEOTIDE SEQUENCE</scope>
    <source>
        <strain evidence="2">20211129_DDA</strain>
        <tissue evidence="2">Liver</tissue>
    </source>
</reference>
<proteinExistence type="predicted"/>